<dbReference type="OrthoDB" id="2912988at2"/>
<proteinExistence type="predicted"/>
<evidence type="ECO:0000313" key="1">
    <source>
        <dbReference type="EMBL" id="TDF94082.1"/>
    </source>
</evidence>
<organism evidence="1 2">
    <name type="scientific">Paenibacillus piri</name>
    <dbReference type="NCBI Taxonomy" id="2547395"/>
    <lineage>
        <taxon>Bacteria</taxon>
        <taxon>Bacillati</taxon>
        <taxon>Bacillota</taxon>
        <taxon>Bacilli</taxon>
        <taxon>Bacillales</taxon>
        <taxon>Paenibacillaceae</taxon>
        <taxon>Paenibacillus</taxon>
    </lineage>
</organism>
<reference evidence="1 2" key="1">
    <citation type="submission" date="2019-03" db="EMBL/GenBank/DDBJ databases">
        <title>This is whole genome sequence of Paenibacillus sp MS74 strain.</title>
        <authorList>
            <person name="Trinh H.N."/>
        </authorList>
    </citation>
    <scope>NUCLEOTIDE SEQUENCE [LARGE SCALE GENOMIC DNA]</scope>
    <source>
        <strain evidence="1 2">MS74</strain>
    </source>
</reference>
<gene>
    <name evidence="1" type="ORF">E1757_24620</name>
</gene>
<evidence type="ECO:0008006" key="3">
    <source>
        <dbReference type="Google" id="ProtNLM"/>
    </source>
</evidence>
<dbReference type="RefSeq" id="WP_133233174.1">
    <property type="nucleotide sequence ID" value="NZ_SMRT01000014.1"/>
</dbReference>
<dbReference type="Proteomes" id="UP000295636">
    <property type="component" value="Unassembled WGS sequence"/>
</dbReference>
<protein>
    <recommendedName>
        <fullName evidence="3">Beta-mannanase</fullName>
    </recommendedName>
</protein>
<accession>A0A4R5KGD9</accession>
<dbReference type="AlphaFoldDB" id="A0A4R5KGD9"/>
<name>A0A4R5KGD9_9BACL</name>
<dbReference type="EMBL" id="SMRT01000014">
    <property type="protein sequence ID" value="TDF94082.1"/>
    <property type="molecule type" value="Genomic_DNA"/>
</dbReference>
<evidence type="ECO:0000313" key="2">
    <source>
        <dbReference type="Proteomes" id="UP000295636"/>
    </source>
</evidence>
<comment type="caution">
    <text evidence="1">The sequence shown here is derived from an EMBL/GenBank/DDBJ whole genome shotgun (WGS) entry which is preliminary data.</text>
</comment>
<sequence length="211" mass="24185">MQWEELDEQYQIKQTACQTHNGECVITWSWPKGVESVFIYSFPEGAEQPPESLQPKQLKLFTREEYRARSGYRDRAEFLGVQGYRIFPCVMQGGRLAAMMQTDEHNVARASGGKAKIRYRIKYGQSWFSKYKTARIQLFCEIAVPKEALCYVKKEGAAPAGRDDGIVYPFMNDLAPGSHVLPEVEIGKRDYIRLFFTDGKSFGSLFELIPE</sequence>
<keyword evidence="2" id="KW-1185">Reference proteome</keyword>